<dbReference type="Gene3D" id="3.40.50.200">
    <property type="entry name" value="Peptidase S8/S53 domain"/>
    <property type="match status" value="1"/>
</dbReference>
<proteinExistence type="inferred from homology"/>
<evidence type="ECO:0000256" key="7">
    <source>
        <dbReference type="SAM" id="MobiDB-lite"/>
    </source>
</evidence>
<protein>
    <submittedName>
        <fullName evidence="10">S8 family serine peptidase</fullName>
    </submittedName>
</protein>
<dbReference type="Proteomes" id="UP001500729">
    <property type="component" value="Unassembled WGS sequence"/>
</dbReference>
<comment type="caution">
    <text evidence="10">The sequence shown here is derived from an EMBL/GenBank/DDBJ whole genome shotgun (WGS) entry which is preliminary data.</text>
</comment>
<feature type="active site" description="Charge relay system" evidence="5">
    <location>
        <position position="202"/>
    </location>
</feature>
<dbReference type="EMBL" id="BAAAGS010000002">
    <property type="protein sequence ID" value="GAA0509554.1"/>
    <property type="molecule type" value="Genomic_DNA"/>
</dbReference>
<sequence length="501" mass="50242">MGVSRPGRAPRRSCLLLVAAALAVLCAPQAAAGPDCAGPGPSLRYVVLFEPGTAVGSAGREMSARCGTLAAYYPSIGVGVVDSADRRFERLVGTDRAYSAEAEQRERAAADGQSTALVPGRANVETWQGPVAAPSTAGSAGATPADAMPDTAGSADATPATAAPATGTAAAPAGGWNAAAVHAPEAHAVTTGSADVVVGVLDSGVDGTHPELAAAFDRSRSADCLSPARPDRSPEARSAPHGTHVAGIVAAADDGVGTTGVAPGVRVASVRVVDEAGYVNPEYAVCGFMWAAEHGIRVVNSSFLVDAAARGCTGEGSAVPREAVRRAVEHATSRGVLTVAAVGNERIDLSAVRRPDCDAVPVGLDDVVAVSAVGHDGVKAGYSSYGLGSVDITAPGGESRVPGHAGCVLSTVPGADYDRACGTSMAAPHVSGVAALLASRHPDAGPRELTRMLLASTSPMSCPSDYDLNSDSAQDALCRGYAAYNGFYGHGMVDARRAVTR</sequence>
<evidence type="ECO:0000256" key="8">
    <source>
        <dbReference type="SAM" id="SignalP"/>
    </source>
</evidence>
<dbReference type="SUPFAM" id="SSF52743">
    <property type="entry name" value="Subtilisin-like"/>
    <property type="match status" value="1"/>
</dbReference>
<feature type="active site" description="Charge relay system" evidence="5">
    <location>
        <position position="241"/>
    </location>
</feature>
<keyword evidence="4 5" id="KW-0720">Serine protease</keyword>
<dbReference type="PROSITE" id="PS51892">
    <property type="entry name" value="SUBTILASE"/>
    <property type="match status" value="1"/>
</dbReference>
<evidence type="ECO:0000256" key="3">
    <source>
        <dbReference type="ARBA" id="ARBA00022801"/>
    </source>
</evidence>
<reference evidence="10 11" key="1">
    <citation type="journal article" date="2019" name="Int. J. Syst. Evol. Microbiol.">
        <title>The Global Catalogue of Microorganisms (GCM) 10K type strain sequencing project: providing services to taxonomists for standard genome sequencing and annotation.</title>
        <authorList>
            <consortium name="The Broad Institute Genomics Platform"/>
            <consortium name="The Broad Institute Genome Sequencing Center for Infectious Disease"/>
            <person name="Wu L."/>
            <person name="Ma J."/>
        </authorList>
    </citation>
    <scope>NUCLEOTIDE SEQUENCE [LARGE SCALE GENOMIC DNA]</scope>
    <source>
        <strain evidence="10 11">JCM 10303</strain>
    </source>
</reference>
<dbReference type="Pfam" id="PF00082">
    <property type="entry name" value="Peptidase_S8"/>
    <property type="match status" value="1"/>
</dbReference>
<feature type="region of interest" description="Disordered" evidence="7">
    <location>
        <begin position="223"/>
        <end position="243"/>
    </location>
</feature>
<organism evidence="10 11">
    <name type="scientific">Saccharopolyspora erythraea</name>
    <name type="common">Streptomyces erythraeus</name>
    <dbReference type="NCBI Taxonomy" id="1836"/>
    <lineage>
        <taxon>Bacteria</taxon>
        <taxon>Bacillati</taxon>
        <taxon>Actinomycetota</taxon>
        <taxon>Actinomycetes</taxon>
        <taxon>Pseudonocardiales</taxon>
        <taxon>Pseudonocardiaceae</taxon>
        <taxon>Saccharopolyspora</taxon>
    </lineage>
</organism>
<evidence type="ECO:0000256" key="1">
    <source>
        <dbReference type="ARBA" id="ARBA00011073"/>
    </source>
</evidence>
<dbReference type="PANTHER" id="PTHR43806:SF11">
    <property type="entry name" value="CEREVISIN-RELATED"/>
    <property type="match status" value="1"/>
</dbReference>
<accession>A0ABN1C0V8</accession>
<keyword evidence="11" id="KW-1185">Reference proteome</keyword>
<feature type="active site" description="Charge relay system" evidence="5">
    <location>
        <position position="424"/>
    </location>
</feature>
<evidence type="ECO:0000256" key="4">
    <source>
        <dbReference type="ARBA" id="ARBA00022825"/>
    </source>
</evidence>
<evidence type="ECO:0000256" key="2">
    <source>
        <dbReference type="ARBA" id="ARBA00022670"/>
    </source>
</evidence>
<evidence type="ECO:0000256" key="6">
    <source>
        <dbReference type="RuleBase" id="RU003355"/>
    </source>
</evidence>
<dbReference type="PRINTS" id="PR00723">
    <property type="entry name" value="SUBTILISIN"/>
</dbReference>
<feature type="compositionally biased region" description="Low complexity" evidence="7">
    <location>
        <begin position="132"/>
        <end position="145"/>
    </location>
</feature>
<dbReference type="InterPro" id="IPR000209">
    <property type="entry name" value="Peptidase_S8/S53_dom"/>
</dbReference>
<evidence type="ECO:0000313" key="10">
    <source>
        <dbReference type="EMBL" id="GAA0509554.1"/>
    </source>
</evidence>
<keyword evidence="8" id="KW-0732">Signal</keyword>
<dbReference type="InterPro" id="IPR015500">
    <property type="entry name" value="Peptidase_S8_subtilisin-rel"/>
</dbReference>
<feature type="chain" id="PRO_5047276831" evidence="8">
    <location>
        <begin position="33"/>
        <end position="501"/>
    </location>
</feature>
<dbReference type="InterPro" id="IPR050131">
    <property type="entry name" value="Peptidase_S8_subtilisin-like"/>
</dbReference>
<evidence type="ECO:0000259" key="9">
    <source>
        <dbReference type="Pfam" id="PF00082"/>
    </source>
</evidence>
<feature type="compositionally biased region" description="Low complexity" evidence="7">
    <location>
        <begin position="152"/>
        <end position="172"/>
    </location>
</feature>
<dbReference type="InterPro" id="IPR023828">
    <property type="entry name" value="Peptidase_S8_Ser-AS"/>
</dbReference>
<evidence type="ECO:0000313" key="11">
    <source>
        <dbReference type="Proteomes" id="UP001500729"/>
    </source>
</evidence>
<dbReference type="RefSeq" id="WP_009949416.1">
    <property type="nucleotide sequence ID" value="NZ_BAAAGS010000002.1"/>
</dbReference>
<dbReference type="PROSITE" id="PS00137">
    <property type="entry name" value="SUBTILASE_HIS"/>
    <property type="match status" value="1"/>
</dbReference>
<feature type="region of interest" description="Disordered" evidence="7">
    <location>
        <begin position="131"/>
        <end position="172"/>
    </location>
</feature>
<dbReference type="PROSITE" id="PS00136">
    <property type="entry name" value="SUBTILASE_ASP"/>
    <property type="match status" value="1"/>
</dbReference>
<dbReference type="InterPro" id="IPR022398">
    <property type="entry name" value="Peptidase_S8_His-AS"/>
</dbReference>
<dbReference type="PROSITE" id="PS00138">
    <property type="entry name" value="SUBTILASE_SER"/>
    <property type="match status" value="1"/>
</dbReference>
<dbReference type="InterPro" id="IPR036852">
    <property type="entry name" value="Peptidase_S8/S53_dom_sf"/>
</dbReference>
<dbReference type="PANTHER" id="PTHR43806">
    <property type="entry name" value="PEPTIDASE S8"/>
    <property type="match status" value="1"/>
</dbReference>
<comment type="similarity">
    <text evidence="1 5 6">Belongs to the peptidase S8 family.</text>
</comment>
<gene>
    <name evidence="10" type="ORF">GCM10009533_05460</name>
</gene>
<evidence type="ECO:0000256" key="5">
    <source>
        <dbReference type="PROSITE-ProRule" id="PRU01240"/>
    </source>
</evidence>
<keyword evidence="2 5" id="KW-0645">Protease</keyword>
<keyword evidence="3 5" id="KW-0378">Hydrolase</keyword>
<dbReference type="InterPro" id="IPR023827">
    <property type="entry name" value="Peptidase_S8_Asp-AS"/>
</dbReference>
<feature type="signal peptide" evidence="8">
    <location>
        <begin position="1"/>
        <end position="32"/>
    </location>
</feature>
<name>A0ABN1C0V8_SACER</name>
<feature type="domain" description="Peptidase S8/S53" evidence="9">
    <location>
        <begin position="195"/>
        <end position="491"/>
    </location>
</feature>